<dbReference type="GO" id="GO:0003677">
    <property type="term" value="F:DNA binding"/>
    <property type="evidence" value="ECO:0007669"/>
    <property type="project" value="UniProtKB-KW"/>
</dbReference>
<comment type="caution">
    <text evidence="3">The sequence shown here is derived from an EMBL/GenBank/DDBJ whole genome shotgun (WGS) entry which is preliminary data.</text>
</comment>
<dbReference type="Gene3D" id="4.10.520.10">
    <property type="entry name" value="IHF-like DNA-binding proteins"/>
    <property type="match status" value="1"/>
</dbReference>
<evidence type="ECO:0000313" key="4">
    <source>
        <dbReference type="Proteomes" id="UP000886845"/>
    </source>
</evidence>
<evidence type="ECO:0000259" key="2">
    <source>
        <dbReference type="Pfam" id="PF14848"/>
    </source>
</evidence>
<name>A0A9D1NMB3_9BACT</name>
<keyword evidence="1" id="KW-0238">DNA-binding</keyword>
<evidence type="ECO:0000313" key="3">
    <source>
        <dbReference type="EMBL" id="HIV09334.1"/>
    </source>
</evidence>
<dbReference type="InterPro" id="IPR049893">
    <property type="entry name" value="Bvu_2165-like_IHF-HU-DNA_bdg"/>
</dbReference>
<dbReference type="Proteomes" id="UP000886845">
    <property type="component" value="Unassembled WGS sequence"/>
</dbReference>
<protein>
    <recommendedName>
        <fullName evidence="2">Bvu-2165-like IHF-HU-like DNA-binding domain-containing protein</fullName>
    </recommendedName>
</protein>
<feature type="domain" description="Bvu-2165-like IHF-HU-like DNA-binding" evidence="2">
    <location>
        <begin position="17"/>
        <end position="135"/>
    </location>
</feature>
<sequence length="251" mass="26678">MDSIVINSEGDLKSVNYKLVPNEMATEKAGAETYVGCVEVKETYGLQDIADQMVKEGCAVKGSTVRLVLSEFADLVADLVASGRAVNIGGLVRFAPAVRGTFASETAAWDPAKNKVVVNASVGSRLRSAAASSAVRRLNTVTLPTLEGVFDLAANLPGQITSEGTFLVTGTKLEWDEEAEDEGFFLVYGGNEIRCPSLIEEANPARAVLHNPQEFPDAGAELSLVFRTRMGGETLYQVVYAGELQTAVAQA</sequence>
<proteinExistence type="predicted"/>
<dbReference type="EMBL" id="DVOR01000140">
    <property type="protein sequence ID" value="HIV09334.1"/>
    <property type="molecule type" value="Genomic_DNA"/>
</dbReference>
<evidence type="ECO:0000256" key="1">
    <source>
        <dbReference type="ARBA" id="ARBA00023125"/>
    </source>
</evidence>
<organism evidence="3 4">
    <name type="scientific">Candidatus Spyradenecus faecavium</name>
    <dbReference type="NCBI Taxonomy" id="2840947"/>
    <lineage>
        <taxon>Bacteria</taxon>
        <taxon>Pseudomonadati</taxon>
        <taxon>Lentisphaerota</taxon>
        <taxon>Lentisphaeria</taxon>
        <taxon>Lentisphaerales</taxon>
        <taxon>Lentisphaeraceae</taxon>
        <taxon>Lentisphaeraceae incertae sedis</taxon>
        <taxon>Candidatus Spyradenecus</taxon>
    </lineage>
</organism>
<reference evidence="3" key="2">
    <citation type="journal article" date="2021" name="PeerJ">
        <title>Extensive microbial diversity within the chicken gut microbiome revealed by metagenomics and culture.</title>
        <authorList>
            <person name="Gilroy R."/>
            <person name="Ravi A."/>
            <person name="Getino M."/>
            <person name="Pursley I."/>
            <person name="Horton D.L."/>
            <person name="Alikhan N.F."/>
            <person name="Baker D."/>
            <person name="Gharbi K."/>
            <person name="Hall N."/>
            <person name="Watson M."/>
            <person name="Adriaenssens E.M."/>
            <person name="Foster-Nyarko E."/>
            <person name="Jarju S."/>
            <person name="Secka A."/>
            <person name="Antonio M."/>
            <person name="Oren A."/>
            <person name="Chaudhuri R.R."/>
            <person name="La Ragione R."/>
            <person name="Hildebrand F."/>
            <person name="Pallen M.J."/>
        </authorList>
    </citation>
    <scope>NUCLEOTIDE SEQUENCE</scope>
    <source>
        <strain evidence="3">35461</strain>
    </source>
</reference>
<gene>
    <name evidence="3" type="ORF">IAC79_04390</name>
</gene>
<accession>A0A9D1NMB3</accession>
<dbReference type="Pfam" id="PF14848">
    <property type="entry name" value="HU-DNA_bdg"/>
    <property type="match status" value="1"/>
</dbReference>
<reference evidence="3" key="1">
    <citation type="submission" date="2020-10" db="EMBL/GenBank/DDBJ databases">
        <authorList>
            <person name="Gilroy R."/>
        </authorList>
    </citation>
    <scope>NUCLEOTIDE SEQUENCE</scope>
    <source>
        <strain evidence="3">35461</strain>
    </source>
</reference>
<dbReference type="AlphaFoldDB" id="A0A9D1NMB3"/>
<dbReference type="InterPro" id="IPR010992">
    <property type="entry name" value="IHF-like_DNA-bd_dom_sf"/>
</dbReference>